<dbReference type="Proteomes" id="UP000294668">
    <property type="component" value="Unassembled WGS sequence"/>
</dbReference>
<keyword evidence="3" id="KW-0808">Transferase</keyword>
<dbReference type="InterPro" id="IPR001048">
    <property type="entry name" value="Asp/Glu/Uridylate_kinase"/>
</dbReference>
<evidence type="ECO:0000313" key="7">
    <source>
        <dbReference type="EMBL" id="TDG95061.1"/>
    </source>
</evidence>
<dbReference type="PANTHER" id="PTHR23342:SF0">
    <property type="entry name" value="N-ACETYLGLUTAMATE SYNTHASE, MITOCHONDRIAL"/>
    <property type="match status" value="1"/>
</dbReference>
<evidence type="ECO:0000313" key="9">
    <source>
        <dbReference type="Proteomes" id="UP000294668"/>
    </source>
</evidence>
<dbReference type="EMBL" id="PUFL01000003">
    <property type="protein sequence ID" value="TDG95061.1"/>
    <property type="molecule type" value="Genomic_DNA"/>
</dbReference>
<keyword evidence="9" id="KW-1185">Reference proteome</keyword>
<accession>A0A224VLD3</accession>
<name>A0A224VLD3_9LACO</name>
<dbReference type="GO" id="GO:0006526">
    <property type="term" value="P:L-arginine biosynthetic process"/>
    <property type="evidence" value="ECO:0007669"/>
    <property type="project" value="TreeGrafter"/>
</dbReference>
<feature type="domain" description="Aspartate/glutamate/uridylate kinase" evidence="5">
    <location>
        <begin position="15"/>
        <end position="134"/>
    </location>
</feature>
<sequence length="150" mass="16129">MLADKKVLVGDYLNQTLYGEVGQVTEVNQDYINHALASGIGVCAPLAVTESGRYLNVNGDVAAAAIARLMGAEKLYLVTDVPGVMINSHVIDQLSLQKANQLFEAEIIQSGMQPKIKAAFDALKHGVKEVKITNQLQHSGTRLSVKQLAI</sequence>
<comment type="caution">
    <text evidence="6">The sequence shown here is derived from an EMBL/GenBank/DDBJ whole genome shotgun (WGS) entry which is preliminary data.</text>
</comment>
<keyword evidence="6" id="KW-0418">Kinase</keyword>
<reference evidence="7 9" key="2">
    <citation type="journal article" date="2019" name="Appl. Microbiol. Biotechnol.">
        <title>Uncovering carbohydrate metabolism through a genotype-phenotype association study of 56 lactic acid bacteria genomes.</title>
        <authorList>
            <person name="Buron-Moles G."/>
            <person name="Chailyan A."/>
            <person name="Dolejs I."/>
            <person name="Forster J."/>
            <person name="Miks M.H."/>
        </authorList>
    </citation>
    <scope>NUCLEOTIDE SEQUENCE [LARGE SCALE GENOMIC DNA]</scope>
    <source>
        <strain evidence="7 9">DSM 10551</strain>
    </source>
</reference>
<evidence type="ECO:0000256" key="3">
    <source>
        <dbReference type="ARBA" id="ARBA00022679"/>
    </source>
</evidence>
<dbReference type="AlphaFoldDB" id="A0A224VLD3"/>
<protein>
    <recommendedName>
        <fullName evidence="2">acetylglutamate kinase</fullName>
        <ecNumber evidence="2">2.7.2.8</ecNumber>
    </recommendedName>
</protein>
<comment type="pathway">
    <text evidence="1">Amino-acid biosynthesis; L-arginine biosynthesis; N(2)-acetyl-L-ornithine from L-glutamate: step 2/4.</text>
</comment>
<dbReference type="Pfam" id="PF00696">
    <property type="entry name" value="AA_kinase"/>
    <property type="match status" value="1"/>
</dbReference>
<dbReference type="SUPFAM" id="SSF53633">
    <property type="entry name" value="Carbamate kinase-like"/>
    <property type="match status" value="1"/>
</dbReference>
<dbReference type="GO" id="GO:0003991">
    <property type="term" value="F:acetylglutamate kinase activity"/>
    <property type="evidence" value="ECO:0007669"/>
    <property type="project" value="UniProtKB-EC"/>
</dbReference>
<organism evidence="6 8">
    <name type="scientific">Lentilactobacillus parakefiri</name>
    <dbReference type="NCBI Taxonomy" id="152332"/>
    <lineage>
        <taxon>Bacteria</taxon>
        <taxon>Bacillati</taxon>
        <taxon>Bacillota</taxon>
        <taxon>Bacilli</taxon>
        <taxon>Lactobacillales</taxon>
        <taxon>Lactobacillaceae</taxon>
        <taxon>Lentilactobacillus</taxon>
    </lineage>
</organism>
<evidence type="ECO:0000256" key="2">
    <source>
        <dbReference type="ARBA" id="ARBA00013065"/>
    </source>
</evidence>
<reference evidence="7" key="3">
    <citation type="submission" date="2019-02" db="EMBL/GenBank/DDBJ databases">
        <authorList>
            <person name="Buron G."/>
            <person name="Chaylann A."/>
            <person name="Dolejs I."/>
            <person name="Forster J."/>
            <person name="Miks M.H."/>
        </authorList>
    </citation>
    <scope>NUCLEOTIDE SEQUENCE</scope>
    <source>
        <strain evidence="7">DSM 10551</strain>
    </source>
</reference>
<dbReference type="EC" id="2.7.2.8" evidence="2"/>
<gene>
    <name evidence="6" type="primary">argB_2</name>
    <name evidence="7" type="ORF">C5L28_002581</name>
    <name evidence="6" type="ORF">LPKJCM_02374</name>
</gene>
<dbReference type="EMBL" id="BDGB01000150">
    <property type="protein sequence ID" value="GAW73232.1"/>
    <property type="molecule type" value="Genomic_DNA"/>
</dbReference>
<evidence type="ECO:0000256" key="4">
    <source>
        <dbReference type="ARBA" id="ARBA00048141"/>
    </source>
</evidence>
<dbReference type="InterPro" id="IPR036393">
    <property type="entry name" value="AceGlu_kinase-like_sf"/>
</dbReference>
<proteinExistence type="predicted"/>
<evidence type="ECO:0000259" key="5">
    <source>
        <dbReference type="Pfam" id="PF00696"/>
    </source>
</evidence>
<dbReference type="Gene3D" id="3.40.1160.10">
    <property type="entry name" value="Acetylglutamate kinase-like"/>
    <property type="match status" value="1"/>
</dbReference>
<reference evidence="6 8" key="1">
    <citation type="journal article" date="2017" name="Biosci Microbiota Food Health">
        <title>Genomic characterization reconfirms the taxonomic status of Lactobacillus parakefiri.</title>
        <authorList>
            <person name="Tanizawa Y."/>
            <person name="Kobayashi H."/>
            <person name="Kaminuma E."/>
            <person name="Sakamoto M."/>
            <person name="Ohkuma M."/>
            <person name="Nakamura Y."/>
            <person name="Arita M."/>
            <person name="Tohno M."/>
        </authorList>
    </citation>
    <scope>NUCLEOTIDE SEQUENCE [LARGE SCALE GENOMIC DNA]</scope>
    <source>
        <strain evidence="6 8">JCM 8573</strain>
    </source>
</reference>
<dbReference type="Proteomes" id="UP000214739">
    <property type="component" value="Unassembled WGS sequence"/>
</dbReference>
<comment type="catalytic activity">
    <reaction evidence="4">
        <text>N-acetyl-L-glutamate + ATP = N-acetyl-L-glutamyl 5-phosphate + ADP</text>
        <dbReference type="Rhea" id="RHEA:14629"/>
        <dbReference type="ChEBI" id="CHEBI:30616"/>
        <dbReference type="ChEBI" id="CHEBI:44337"/>
        <dbReference type="ChEBI" id="CHEBI:57936"/>
        <dbReference type="ChEBI" id="CHEBI:456216"/>
        <dbReference type="EC" id="2.7.2.8"/>
    </reaction>
</comment>
<evidence type="ECO:0000313" key="6">
    <source>
        <dbReference type="EMBL" id="GAW73232.1"/>
    </source>
</evidence>
<evidence type="ECO:0000313" key="8">
    <source>
        <dbReference type="Proteomes" id="UP000214739"/>
    </source>
</evidence>
<evidence type="ECO:0000256" key="1">
    <source>
        <dbReference type="ARBA" id="ARBA00004828"/>
    </source>
</evidence>
<dbReference type="PANTHER" id="PTHR23342">
    <property type="entry name" value="N-ACETYLGLUTAMATE SYNTHASE"/>
    <property type="match status" value="1"/>
</dbReference>